<dbReference type="OrthoDB" id="3695445at2"/>
<accession>A0A0X3V487</accession>
<dbReference type="RefSeq" id="WP_067687061.1">
    <property type="nucleotide sequence ID" value="NZ_LLZH01000045.1"/>
</dbReference>
<proteinExistence type="predicted"/>
<dbReference type="PANTHER" id="PTHR33824:SF7">
    <property type="entry name" value="POLYKETIDE CYCLASE_DEHYDRASE AND LIPID TRANSPORT SUPERFAMILY PROTEIN"/>
    <property type="match status" value="1"/>
</dbReference>
<dbReference type="PANTHER" id="PTHR33824">
    <property type="entry name" value="POLYKETIDE CYCLASE/DEHYDRASE AND LIPID TRANSPORT SUPERFAMILY PROTEIN"/>
    <property type="match status" value="1"/>
</dbReference>
<dbReference type="Proteomes" id="UP000053244">
    <property type="component" value="Unassembled WGS sequence"/>
</dbReference>
<dbReference type="Pfam" id="PF03364">
    <property type="entry name" value="Polyketide_cyc"/>
    <property type="match status" value="1"/>
</dbReference>
<organism evidence="2 3">
    <name type="scientific">Actinoplanes awajinensis subsp. mycoplanecinus</name>
    <dbReference type="NCBI Taxonomy" id="135947"/>
    <lineage>
        <taxon>Bacteria</taxon>
        <taxon>Bacillati</taxon>
        <taxon>Actinomycetota</taxon>
        <taxon>Actinomycetes</taxon>
        <taxon>Micromonosporales</taxon>
        <taxon>Micromonosporaceae</taxon>
        <taxon>Actinoplanes</taxon>
    </lineage>
</organism>
<reference evidence="2 3" key="1">
    <citation type="submission" date="2015-10" db="EMBL/GenBank/DDBJ databases">
        <authorList>
            <person name="Gilbert D.G."/>
        </authorList>
    </citation>
    <scope>NUCLEOTIDE SEQUENCE [LARGE SCALE GENOMIC DNA]</scope>
    <source>
        <strain evidence="2 3">NRRL B-16712</strain>
    </source>
</reference>
<keyword evidence="3" id="KW-1185">Reference proteome</keyword>
<name>A0A0X3V487_9ACTN</name>
<dbReference type="Gene3D" id="3.30.530.20">
    <property type="match status" value="1"/>
</dbReference>
<dbReference type="SUPFAM" id="SSF55961">
    <property type="entry name" value="Bet v1-like"/>
    <property type="match status" value="1"/>
</dbReference>
<comment type="caution">
    <text evidence="2">The sequence shown here is derived from an EMBL/GenBank/DDBJ whole genome shotgun (WGS) entry which is preliminary data.</text>
</comment>
<feature type="domain" description="Coenzyme Q-binding protein COQ10 START" evidence="1">
    <location>
        <begin position="10"/>
        <end position="128"/>
    </location>
</feature>
<dbReference type="EMBL" id="LLZH01000045">
    <property type="protein sequence ID" value="KUL39599.1"/>
    <property type="molecule type" value="Genomic_DNA"/>
</dbReference>
<sequence>MTTVTESVDVNVPIGTAYHQWTQFEDFPQFMDGVESIKQIDSTHTHWVTKIAGQTREFDAEITEQHPEERVAWKSTGGDTKHAGVVTFHRLADSETRVTIQLDWEPEGFVEKVGSAVGVDSHQVKADAKRFKDFIESRGAATGTWRGDVERPDA</sequence>
<dbReference type="InterPro" id="IPR047137">
    <property type="entry name" value="ORF3"/>
</dbReference>
<dbReference type="AlphaFoldDB" id="A0A0X3V487"/>
<gene>
    <name evidence="2" type="ORF">ADL15_09025</name>
</gene>
<dbReference type="CDD" id="cd07817">
    <property type="entry name" value="SRPBCC_8"/>
    <property type="match status" value="1"/>
</dbReference>
<dbReference type="InterPro" id="IPR005031">
    <property type="entry name" value="COQ10_START"/>
</dbReference>
<evidence type="ECO:0000313" key="3">
    <source>
        <dbReference type="Proteomes" id="UP000053244"/>
    </source>
</evidence>
<dbReference type="InterPro" id="IPR023393">
    <property type="entry name" value="START-like_dom_sf"/>
</dbReference>
<protein>
    <submittedName>
        <fullName evidence="2">Cyclase</fullName>
    </submittedName>
</protein>
<evidence type="ECO:0000313" key="2">
    <source>
        <dbReference type="EMBL" id="KUL39599.1"/>
    </source>
</evidence>
<evidence type="ECO:0000259" key="1">
    <source>
        <dbReference type="Pfam" id="PF03364"/>
    </source>
</evidence>